<sequence>MSVLIPCMIDTSEYLGEDDSVGFTQMYGRVPVVAIG</sequence>
<reference evidence="1 2" key="1">
    <citation type="submission" date="2018-06" db="EMBL/GenBank/DDBJ databases">
        <authorList>
            <consortium name="Pathogen Informatics"/>
            <person name="Doyle S."/>
        </authorList>
    </citation>
    <scope>NUCLEOTIDE SEQUENCE [LARGE SCALE GENOMIC DNA]</scope>
    <source>
        <strain evidence="1 2">NCTC7914</strain>
    </source>
</reference>
<evidence type="ECO:0000313" key="2">
    <source>
        <dbReference type="Proteomes" id="UP000254602"/>
    </source>
</evidence>
<gene>
    <name evidence="1" type="ORF">NCTC7914_04809</name>
</gene>
<proteinExistence type="predicted"/>
<dbReference type="EMBL" id="UGUY01000001">
    <property type="protein sequence ID" value="SUD70640.1"/>
    <property type="molecule type" value="Genomic_DNA"/>
</dbReference>
<dbReference type="AlphaFoldDB" id="A0A379KSU6"/>
<name>A0A379KSU6_PSEPU</name>
<protein>
    <submittedName>
        <fullName evidence="1">Uncharacterized protein</fullName>
    </submittedName>
</protein>
<accession>A0A379KSU6</accession>
<organism evidence="1 2">
    <name type="scientific">Pseudomonas putida</name>
    <name type="common">Arthrobacter siderocapsulatus</name>
    <dbReference type="NCBI Taxonomy" id="303"/>
    <lineage>
        <taxon>Bacteria</taxon>
        <taxon>Pseudomonadati</taxon>
        <taxon>Pseudomonadota</taxon>
        <taxon>Gammaproteobacteria</taxon>
        <taxon>Pseudomonadales</taxon>
        <taxon>Pseudomonadaceae</taxon>
        <taxon>Pseudomonas</taxon>
    </lineage>
</organism>
<evidence type="ECO:0000313" key="1">
    <source>
        <dbReference type="EMBL" id="SUD70640.1"/>
    </source>
</evidence>
<dbReference type="Proteomes" id="UP000254602">
    <property type="component" value="Unassembled WGS sequence"/>
</dbReference>